<dbReference type="InParanoid" id="A0A165T489"/>
<dbReference type="Proteomes" id="UP000076761">
    <property type="component" value="Unassembled WGS sequence"/>
</dbReference>
<evidence type="ECO:0000313" key="2">
    <source>
        <dbReference type="Proteomes" id="UP000076761"/>
    </source>
</evidence>
<dbReference type="EMBL" id="KV425568">
    <property type="protein sequence ID" value="KZT26117.1"/>
    <property type="molecule type" value="Genomic_DNA"/>
</dbReference>
<protein>
    <submittedName>
        <fullName evidence="1">Uncharacterized protein</fullName>
    </submittedName>
</protein>
<dbReference type="AlphaFoldDB" id="A0A165T489"/>
<keyword evidence="2" id="KW-1185">Reference proteome</keyword>
<evidence type="ECO:0000313" key="1">
    <source>
        <dbReference type="EMBL" id="KZT26117.1"/>
    </source>
</evidence>
<accession>A0A165T489</accession>
<proteinExistence type="predicted"/>
<name>A0A165T489_9AGAM</name>
<reference evidence="1 2" key="1">
    <citation type="journal article" date="2016" name="Mol. Biol. Evol.">
        <title>Comparative Genomics of Early-Diverging Mushroom-Forming Fungi Provides Insights into the Origins of Lignocellulose Decay Capabilities.</title>
        <authorList>
            <person name="Nagy L.G."/>
            <person name="Riley R."/>
            <person name="Tritt A."/>
            <person name="Adam C."/>
            <person name="Daum C."/>
            <person name="Floudas D."/>
            <person name="Sun H."/>
            <person name="Yadav J.S."/>
            <person name="Pangilinan J."/>
            <person name="Larsson K.H."/>
            <person name="Matsuura K."/>
            <person name="Barry K."/>
            <person name="Labutti K."/>
            <person name="Kuo R."/>
            <person name="Ohm R.A."/>
            <person name="Bhattacharya S.S."/>
            <person name="Shirouzu T."/>
            <person name="Yoshinaga Y."/>
            <person name="Martin F.M."/>
            <person name="Grigoriev I.V."/>
            <person name="Hibbett D.S."/>
        </authorList>
    </citation>
    <scope>NUCLEOTIDE SEQUENCE [LARGE SCALE GENOMIC DNA]</scope>
    <source>
        <strain evidence="1 2">HHB14362 ss-1</strain>
    </source>
</reference>
<organism evidence="1 2">
    <name type="scientific">Neolentinus lepideus HHB14362 ss-1</name>
    <dbReference type="NCBI Taxonomy" id="1314782"/>
    <lineage>
        <taxon>Eukaryota</taxon>
        <taxon>Fungi</taxon>
        <taxon>Dikarya</taxon>
        <taxon>Basidiomycota</taxon>
        <taxon>Agaricomycotina</taxon>
        <taxon>Agaricomycetes</taxon>
        <taxon>Gloeophyllales</taxon>
        <taxon>Gloeophyllaceae</taxon>
        <taxon>Neolentinus</taxon>
    </lineage>
</organism>
<sequence length="208" mass="23578">MSGMYEHPGWLGCVCAYWVAMYETKRVNVQPKVRAVLRHPFCVWRIEIRPLPSVSKSVLRLAYRNPSSVQRIEIRPLSSVSSLCLVHRTPSCVWRIETHSGSSVSNPVLRLGYRTRSYVWRIEIHSASSTPKFVLRPASSSRASYICPNIPVRKRSCDPLLPRISKSLESWWMVVTSVELDSPCPRNPASFHVSTFADCREVHGAAGK</sequence>
<gene>
    <name evidence="1" type="ORF">NEOLEDRAFT_271172</name>
</gene>